<accession>A0A2M8LXK3</accession>
<feature type="compositionally biased region" description="Basic and acidic residues" evidence="1">
    <location>
        <begin position="20"/>
        <end position="37"/>
    </location>
</feature>
<dbReference type="Proteomes" id="UP000230407">
    <property type="component" value="Unassembled WGS sequence"/>
</dbReference>
<proteinExistence type="predicted"/>
<evidence type="ECO:0000256" key="1">
    <source>
        <dbReference type="SAM" id="MobiDB-lite"/>
    </source>
</evidence>
<comment type="caution">
    <text evidence="2">The sequence shown here is derived from an EMBL/GenBank/DDBJ whole genome shotgun (WGS) entry which is preliminary data.</text>
</comment>
<evidence type="ECO:0000313" key="3">
    <source>
        <dbReference type="Proteomes" id="UP000230407"/>
    </source>
</evidence>
<organism evidence="2 3">
    <name type="scientific">Streptomyces carminius</name>
    <dbReference type="NCBI Taxonomy" id="2665496"/>
    <lineage>
        <taxon>Bacteria</taxon>
        <taxon>Bacillati</taxon>
        <taxon>Actinomycetota</taxon>
        <taxon>Actinomycetes</taxon>
        <taxon>Kitasatosporales</taxon>
        <taxon>Streptomycetaceae</taxon>
        <taxon>Streptomyces</taxon>
    </lineage>
</organism>
<dbReference type="AlphaFoldDB" id="A0A2M8LXK3"/>
<reference evidence="2 3" key="1">
    <citation type="submission" date="2017-11" db="EMBL/GenBank/DDBJ databases">
        <title>Streptomyces carmine sp. nov., a novel actinomycete isolated from Sophora alopecuroides in Xinjiang, China.</title>
        <authorList>
            <person name="Wang Y."/>
            <person name="Luo X."/>
            <person name="Wan C."/>
            <person name="Zhang L."/>
        </authorList>
    </citation>
    <scope>NUCLEOTIDE SEQUENCE [LARGE SCALE GENOMIC DNA]</scope>
    <source>
        <strain evidence="2 3">TRM SA0054</strain>
    </source>
</reference>
<protein>
    <submittedName>
        <fullName evidence="2">Uncharacterized protein</fullName>
    </submittedName>
</protein>
<feature type="region of interest" description="Disordered" evidence="1">
    <location>
        <begin position="1"/>
        <end position="42"/>
    </location>
</feature>
<keyword evidence="3" id="KW-1185">Reference proteome</keyword>
<dbReference type="EMBL" id="PGGW01000057">
    <property type="protein sequence ID" value="PJE96670.1"/>
    <property type="molecule type" value="Genomic_DNA"/>
</dbReference>
<evidence type="ECO:0000313" key="2">
    <source>
        <dbReference type="EMBL" id="PJE96670.1"/>
    </source>
</evidence>
<gene>
    <name evidence="2" type="ORF">CUT44_16645</name>
</gene>
<name>A0A2M8LXK3_9ACTN</name>
<sequence>MPMVPGHFGVPLTNSASKQRSSDDHLGEGHGPMHDPEETGFTSDGLDLDAALWVRGIDYLSGWREATDAARALADALEAAGVNATDLQLRAGTDPDGSGIITLKCSPDVARDVARLVE</sequence>